<accession>A0AAC8VKC6</accession>
<organism evidence="1 2">
    <name type="scientific">Piscirickettsia salmonis</name>
    <dbReference type="NCBI Taxonomy" id="1238"/>
    <lineage>
        <taxon>Bacteria</taxon>
        <taxon>Pseudomonadati</taxon>
        <taxon>Pseudomonadota</taxon>
        <taxon>Gammaproteobacteria</taxon>
        <taxon>Thiotrichales</taxon>
        <taxon>Piscirickettsiaceae</taxon>
        <taxon>Piscirickettsia</taxon>
    </lineage>
</organism>
<dbReference type="RefSeq" id="WP_017376927.1">
    <property type="nucleotide sequence ID" value="NZ_CP013781.1"/>
</dbReference>
<name>A0AAC8VKC6_PISSA</name>
<evidence type="ECO:0000313" key="2">
    <source>
        <dbReference type="Proteomes" id="UP000029558"/>
    </source>
</evidence>
<reference evidence="1 2" key="1">
    <citation type="journal article" date="2014" name="Genome Announc.">
        <title>Comparative Genome Analysis of Two Isolates of the Fish Pathogen Piscirickettsia salmonis from Different Hosts Reveals Major Differences in Virulence-Associated Secretion Systems.</title>
        <authorList>
            <person name="Bohle H."/>
            <person name="Henriquez P."/>
            <person name="Grothusen H."/>
            <person name="Navas E."/>
            <person name="Sandoval A."/>
            <person name="Bustamante F."/>
            <person name="Bustos P."/>
            <person name="Mancilla M."/>
        </authorList>
    </citation>
    <scope>NUCLEOTIDE SEQUENCE [LARGE SCALE GENOMIC DNA]</scope>
    <source>
        <strain evidence="2">B1-32597</strain>
    </source>
</reference>
<proteinExistence type="predicted"/>
<evidence type="ECO:0000313" key="1">
    <source>
        <dbReference type="EMBL" id="ALB23916.1"/>
    </source>
</evidence>
<protein>
    <submittedName>
        <fullName evidence="1">Uncharacterized protein</fullName>
    </submittedName>
</protein>
<gene>
    <name evidence="1" type="ORF">KU39_2740</name>
</gene>
<dbReference type="EMBL" id="CP012508">
    <property type="protein sequence ID" value="ALB23916.1"/>
    <property type="molecule type" value="Genomic_DNA"/>
</dbReference>
<dbReference type="Proteomes" id="UP000029558">
    <property type="component" value="Chromosome"/>
</dbReference>
<sequence length="45" mass="4967">MISSALEWSFFQDESGRWLHIDAVGQRSVSSVGFVAETAAKKHAE</sequence>
<dbReference type="AlphaFoldDB" id="A0AAC8VKC6"/>